<dbReference type="InterPro" id="IPR009078">
    <property type="entry name" value="Ferritin-like_SF"/>
</dbReference>
<dbReference type="STRING" id="582419.TES1_1450"/>
<sequence length="192" mass="22983">MKKILKTRDKVKIMEKEIDVEHILIELKNLSHEELLIYWIKNRLKEAYEYRYFAEKAKMLNKDEDIIELFIILSKDSQSNASRLWEIYKRVFDSGNSEIPEVSLNSADFKFANVSKRLEKVNSPLEVLELAMESKLLLKSIYNDLAEKTQNKESKLICKYLAAIEEENYQKLKLEYEYYKKRNERKLKFPSL</sequence>
<dbReference type="KEGG" id="ths:TES1_1450"/>
<dbReference type="InterPro" id="IPR012347">
    <property type="entry name" value="Ferritin-like"/>
</dbReference>
<proteinExistence type="predicted"/>
<dbReference type="SUPFAM" id="SSF47240">
    <property type="entry name" value="Ferritin-like"/>
    <property type="match status" value="1"/>
</dbReference>
<dbReference type="Proteomes" id="UP000019027">
    <property type="component" value="Chromosome"/>
</dbReference>
<gene>
    <name evidence="1" type="ORF">TES1_1450</name>
</gene>
<name>W0I8R9_9EURY</name>
<dbReference type="PANTHER" id="PTHR33531:SF10">
    <property type="entry name" value="BLR7895 PROTEIN"/>
    <property type="match status" value="1"/>
</dbReference>
<evidence type="ECO:0000313" key="1">
    <source>
        <dbReference type="EMBL" id="AHF80828.1"/>
    </source>
</evidence>
<dbReference type="PANTHER" id="PTHR33531">
    <property type="entry name" value="RUBRERYTHRIN SUBFAMILY"/>
    <property type="match status" value="1"/>
</dbReference>
<dbReference type="HOGENOM" id="CLU_119858_1_0_2"/>
<organism evidence="1 2">
    <name type="scientific">Thermococcus paralvinellae</name>
    <dbReference type="NCBI Taxonomy" id="582419"/>
    <lineage>
        <taxon>Archaea</taxon>
        <taxon>Methanobacteriati</taxon>
        <taxon>Methanobacteriota</taxon>
        <taxon>Thermococci</taxon>
        <taxon>Thermococcales</taxon>
        <taxon>Thermococcaceae</taxon>
        <taxon>Thermococcus</taxon>
    </lineage>
</organism>
<reference evidence="1 2" key="1">
    <citation type="journal article" date="2014" name="Int. J. Syst. Evol. Microbiol.">
        <title>Thermococcus paralvinellae sp. nov. and Thermococcus cleftensis sp. nov. of hyperthermophilic heterotrophs from deep-sea hydrothermal vents.</title>
        <authorList>
            <person name="Hensley S.A."/>
            <person name="Jung J.H."/>
            <person name="Park C.S."/>
            <person name="Holden J.F."/>
        </authorList>
    </citation>
    <scope>NUCLEOTIDE SEQUENCE [LARGE SCALE GENOMIC DNA]</scope>
    <source>
        <strain evidence="1 2">ES1</strain>
    </source>
</reference>
<dbReference type="AlphaFoldDB" id="W0I8R9"/>
<protein>
    <submittedName>
        <fullName evidence="1">Rubrerythrin-like protein</fullName>
    </submittedName>
</protein>
<evidence type="ECO:0000313" key="2">
    <source>
        <dbReference type="Proteomes" id="UP000019027"/>
    </source>
</evidence>
<keyword evidence="2" id="KW-1185">Reference proteome</keyword>
<dbReference type="Gene3D" id="1.20.1260.10">
    <property type="match status" value="1"/>
</dbReference>
<dbReference type="EMBL" id="CP006965">
    <property type="protein sequence ID" value="AHF80828.1"/>
    <property type="molecule type" value="Genomic_DNA"/>
</dbReference>
<accession>W0I8R9</accession>